<name>A0A9P6THG7_9BASI</name>
<gene>
    <name evidence="2" type="ORF">CROQUDRAFT_85772</name>
</gene>
<feature type="compositionally biased region" description="Basic and acidic residues" evidence="1">
    <location>
        <begin position="1"/>
        <end position="18"/>
    </location>
</feature>
<accession>A0A9P6THG7</accession>
<keyword evidence="3" id="KW-1185">Reference proteome</keyword>
<dbReference type="AlphaFoldDB" id="A0A9P6THG7"/>
<comment type="caution">
    <text evidence="2">The sequence shown here is derived from an EMBL/GenBank/DDBJ whole genome shotgun (WGS) entry which is preliminary data.</text>
</comment>
<reference evidence="2" key="1">
    <citation type="submission" date="2013-11" db="EMBL/GenBank/DDBJ databases">
        <title>Genome sequence of the fusiform rust pathogen reveals effectors for host alternation and coevolution with pine.</title>
        <authorList>
            <consortium name="DOE Joint Genome Institute"/>
            <person name="Smith K."/>
            <person name="Pendleton A."/>
            <person name="Kubisiak T."/>
            <person name="Anderson C."/>
            <person name="Salamov A."/>
            <person name="Aerts A."/>
            <person name="Riley R."/>
            <person name="Clum A."/>
            <person name="Lindquist E."/>
            <person name="Ence D."/>
            <person name="Campbell M."/>
            <person name="Kronenberg Z."/>
            <person name="Feau N."/>
            <person name="Dhillon B."/>
            <person name="Hamelin R."/>
            <person name="Burleigh J."/>
            <person name="Smith J."/>
            <person name="Yandell M."/>
            <person name="Nelson C."/>
            <person name="Grigoriev I."/>
            <person name="Davis J."/>
        </authorList>
    </citation>
    <scope>NUCLEOTIDE SEQUENCE</scope>
    <source>
        <strain evidence="2">G11</strain>
    </source>
</reference>
<evidence type="ECO:0000256" key="1">
    <source>
        <dbReference type="SAM" id="MobiDB-lite"/>
    </source>
</evidence>
<proteinExistence type="predicted"/>
<sequence>MRRDQHGSPRGYPPDRRSSTNVSPVDGGCFTGEATANGRRGCDRRHPDLNLTGLIARFTPASEKSGISSGKALRRCTKTFYPAFVRRTKRTVRKNEFTFQRESLTDSKSGR</sequence>
<protein>
    <submittedName>
        <fullName evidence="2">Uncharacterized protein</fullName>
    </submittedName>
</protein>
<evidence type="ECO:0000313" key="3">
    <source>
        <dbReference type="Proteomes" id="UP000886653"/>
    </source>
</evidence>
<evidence type="ECO:0000313" key="2">
    <source>
        <dbReference type="EMBL" id="KAG0152064.1"/>
    </source>
</evidence>
<organism evidence="2 3">
    <name type="scientific">Cronartium quercuum f. sp. fusiforme G11</name>
    <dbReference type="NCBI Taxonomy" id="708437"/>
    <lineage>
        <taxon>Eukaryota</taxon>
        <taxon>Fungi</taxon>
        <taxon>Dikarya</taxon>
        <taxon>Basidiomycota</taxon>
        <taxon>Pucciniomycotina</taxon>
        <taxon>Pucciniomycetes</taxon>
        <taxon>Pucciniales</taxon>
        <taxon>Coleosporiaceae</taxon>
        <taxon>Cronartium</taxon>
    </lineage>
</organism>
<feature type="region of interest" description="Disordered" evidence="1">
    <location>
        <begin position="1"/>
        <end position="42"/>
    </location>
</feature>
<dbReference type="EMBL" id="MU167209">
    <property type="protein sequence ID" value="KAG0152064.1"/>
    <property type="molecule type" value="Genomic_DNA"/>
</dbReference>
<dbReference type="Proteomes" id="UP000886653">
    <property type="component" value="Unassembled WGS sequence"/>
</dbReference>